<evidence type="ECO:0000313" key="2">
    <source>
        <dbReference type="EMBL" id="MBC8430610.1"/>
    </source>
</evidence>
<name>A0A8J6TPM0_9BACT</name>
<dbReference type="InterPro" id="IPR007712">
    <property type="entry name" value="RelE/ParE_toxin"/>
</dbReference>
<comment type="caution">
    <text evidence="2">The sequence shown here is derived from an EMBL/GenBank/DDBJ whole genome shotgun (WGS) entry which is preliminary data.</text>
</comment>
<dbReference type="InterPro" id="IPR035093">
    <property type="entry name" value="RelE/ParE_toxin_dom_sf"/>
</dbReference>
<evidence type="ECO:0000256" key="1">
    <source>
        <dbReference type="ARBA" id="ARBA00022649"/>
    </source>
</evidence>
<evidence type="ECO:0000313" key="3">
    <source>
        <dbReference type="Proteomes" id="UP000605201"/>
    </source>
</evidence>
<proteinExistence type="predicted"/>
<reference evidence="2 3" key="1">
    <citation type="submission" date="2020-08" db="EMBL/GenBank/DDBJ databases">
        <title>Bridging the membrane lipid divide: bacteria of the FCB group superphylum have the potential to synthesize archaeal ether lipids.</title>
        <authorList>
            <person name="Villanueva L."/>
            <person name="Von Meijenfeldt F.A.B."/>
            <person name="Westbye A.B."/>
            <person name="Yadav S."/>
            <person name="Hopmans E.C."/>
            <person name="Dutilh B.E."/>
            <person name="Sinninghe Damste J.S."/>
        </authorList>
    </citation>
    <scope>NUCLEOTIDE SEQUENCE [LARGE SCALE GENOMIC DNA]</scope>
    <source>
        <strain evidence="2">NIOZ-UU17</strain>
    </source>
</reference>
<protein>
    <submittedName>
        <fullName evidence="2">Type II toxin-antitoxin system RelE/ParE family toxin</fullName>
    </submittedName>
</protein>
<accession>A0A8J6TPM0</accession>
<dbReference type="Proteomes" id="UP000605201">
    <property type="component" value="Unassembled WGS sequence"/>
</dbReference>
<sequence length="108" mass="12792">MKFKVHVIDDAEQDIFEIYHYILASGSPLNAEKLLGELEQTIISLEHMPERGHMPPELKRIGVYGYREIHLKVYRIIYEIIGHDVFVHCILDGRRDLQDLLRQRLLRL</sequence>
<dbReference type="EMBL" id="JACNIG010000061">
    <property type="protein sequence ID" value="MBC8430610.1"/>
    <property type="molecule type" value="Genomic_DNA"/>
</dbReference>
<organism evidence="2 3">
    <name type="scientific">Candidatus Desulfatibia vada</name>
    <dbReference type="NCBI Taxonomy" id="2841696"/>
    <lineage>
        <taxon>Bacteria</taxon>
        <taxon>Pseudomonadati</taxon>
        <taxon>Thermodesulfobacteriota</taxon>
        <taxon>Desulfobacteria</taxon>
        <taxon>Desulfobacterales</taxon>
        <taxon>Desulfobacterales incertae sedis</taxon>
        <taxon>Candidatus Desulfatibia</taxon>
    </lineage>
</organism>
<dbReference type="Gene3D" id="3.30.2310.20">
    <property type="entry name" value="RelE-like"/>
    <property type="match status" value="1"/>
</dbReference>
<dbReference type="Pfam" id="PF05016">
    <property type="entry name" value="ParE_toxin"/>
    <property type="match status" value="1"/>
</dbReference>
<gene>
    <name evidence="2" type="ORF">H8D96_01700</name>
</gene>
<dbReference type="AlphaFoldDB" id="A0A8J6TPM0"/>
<keyword evidence="1" id="KW-1277">Toxin-antitoxin system</keyword>